<dbReference type="EMBL" id="UINC01068456">
    <property type="protein sequence ID" value="SVC01102.1"/>
    <property type="molecule type" value="Genomic_DNA"/>
</dbReference>
<dbReference type="AlphaFoldDB" id="A0A382IPA7"/>
<sequence length="67" mass="7289">MIEKFIENLVVLGGEVAVPCNLQSAIAGFNAIERLIPRWVYQARGVDVSAHCNGVASNPVRPGKEQR</sequence>
<protein>
    <submittedName>
        <fullName evidence="1">Uncharacterized protein</fullName>
    </submittedName>
</protein>
<gene>
    <name evidence="1" type="ORF">METZ01_LOCUS253956</name>
</gene>
<organism evidence="1">
    <name type="scientific">marine metagenome</name>
    <dbReference type="NCBI Taxonomy" id="408172"/>
    <lineage>
        <taxon>unclassified sequences</taxon>
        <taxon>metagenomes</taxon>
        <taxon>ecological metagenomes</taxon>
    </lineage>
</organism>
<reference evidence="1" key="1">
    <citation type="submission" date="2018-05" db="EMBL/GenBank/DDBJ databases">
        <authorList>
            <person name="Lanie J.A."/>
            <person name="Ng W.-L."/>
            <person name="Kazmierczak K.M."/>
            <person name="Andrzejewski T.M."/>
            <person name="Davidsen T.M."/>
            <person name="Wayne K.J."/>
            <person name="Tettelin H."/>
            <person name="Glass J.I."/>
            <person name="Rusch D."/>
            <person name="Podicherti R."/>
            <person name="Tsui H.-C.T."/>
            <person name="Winkler M.E."/>
        </authorList>
    </citation>
    <scope>NUCLEOTIDE SEQUENCE</scope>
</reference>
<proteinExistence type="predicted"/>
<accession>A0A382IPA7</accession>
<evidence type="ECO:0000313" key="1">
    <source>
        <dbReference type="EMBL" id="SVC01102.1"/>
    </source>
</evidence>
<name>A0A382IPA7_9ZZZZ</name>